<dbReference type="AlphaFoldDB" id="A0A0F9JW37"/>
<dbReference type="InterPro" id="IPR003611">
    <property type="entry name" value="NUMOD3"/>
</dbReference>
<feature type="compositionally biased region" description="Basic and acidic residues" evidence="1">
    <location>
        <begin position="39"/>
        <end position="59"/>
    </location>
</feature>
<dbReference type="EMBL" id="LAZR01009206">
    <property type="protein sequence ID" value="KKM74034.1"/>
    <property type="molecule type" value="Genomic_DNA"/>
</dbReference>
<dbReference type="Gene3D" id="3.40.960.10">
    <property type="entry name" value="VSR Endonuclease"/>
    <property type="match status" value="1"/>
</dbReference>
<proteinExistence type="predicted"/>
<dbReference type="Pfam" id="PF04480">
    <property type="entry name" value="DUF559"/>
    <property type="match status" value="1"/>
</dbReference>
<feature type="domain" description="Nuclease associated modular" evidence="2">
    <location>
        <begin position="66"/>
        <end position="82"/>
    </location>
</feature>
<evidence type="ECO:0000256" key="1">
    <source>
        <dbReference type="SAM" id="MobiDB-lite"/>
    </source>
</evidence>
<organism evidence="3">
    <name type="scientific">marine sediment metagenome</name>
    <dbReference type="NCBI Taxonomy" id="412755"/>
    <lineage>
        <taxon>unclassified sequences</taxon>
        <taxon>metagenomes</taxon>
        <taxon>ecological metagenomes</taxon>
    </lineage>
</organism>
<feature type="domain" description="Nuclease associated modular" evidence="2">
    <location>
        <begin position="4"/>
        <end position="20"/>
    </location>
</feature>
<evidence type="ECO:0000313" key="3">
    <source>
        <dbReference type="EMBL" id="KKM74034.1"/>
    </source>
</evidence>
<dbReference type="GO" id="GO:0003677">
    <property type="term" value="F:DNA binding"/>
    <property type="evidence" value="ECO:0007669"/>
    <property type="project" value="InterPro"/>
</dbReference>
<gene>
    <name evidence="3" type="ORF">LCGC14_1404470</name>
</gene>
<dbReference type="InterPro" id="IPR007569">
    <property type="entry name" value="DUF559"/>
</dbReference>
<reference evidence="3" key="1">
    <citation type="journal article" date="2015" name="Nature">
        <title>Complex archaea that bridge the gap between prokaryotes and eukaryotes.</title>
        <authorList>
            <person name="Spang A."/>
            <person name="Saw J.H."/>
            <person name="Jorgensen S.L."/>
            <person name="Zaremba-Niedzwiedzka K."/>
            <person name="Martijn J."/>
            <person name="Lind A.E."/>
            <person name="van Eijk R."/>
            <person name="Schleper C."/>
            <person name="Guy L."/>
            <person name="Ettema T.J."/>
        </authorList>
    </citation>
    <scope>NUCLEOTIDE SEQUENCE</scope>
</reference>
<comment type="caution">
    <text evidence="3">The sequence shown here is derived from an EMBL/GenBank/DDBJ whole genome shotgun (WGS) entry which is preliminary data.</text>
</comment>
<feature type="domain" description="Nuclease associated modular" evidence="2">
    <location>
        <begin position="49"/>
        <end position="65"/>
    </location>
</feature>
<name>A0A0F9JW37_9ZZZZ</name>
<feature type="region of interest" description="Disordered" evidence="1">
    <location>
        <begin position="25"/>
        <end position="68"/>
    </location>
</feature>
<protein>
    <recommendedName>
        <fullName evidence="2">Nuclease associated modular domain-containing protein</fullName>
    </recommendedName>
</protein>
<sequence>MPKNVKELTEEWKKNISKSHFRKHIGEKNNMWNKSQSEYQKKRASETHKGKKVSTESKKKMSKFRLGKKYSRQTKEKMRIAAIEYIEETRGRISPNIGYNEKQILDRLEQELNYKIIRQFKVEGYFVDGYIPELNFVIEVDESFHNKQKVKDIERQKIIEKKLECEFIRINDEMFK</sequence>
<dbReference type="SMART" id="SM00496">
    <property type="entry name" value="IENR2"/>
    <property type="match status" value="3"/>
</dbReference>
<evidence type="ECO:0000259" key="2">
    <source>
        <dbReference type="SMART" id="SM00496"/>
    </source>
</evidence>
<accession>A0A0F9JW37</accession>